<reference evidence="13" key="1">
    <citation type="submission" date="2021-04" db="EMBL/GenBank/DDBJ databases">
        <title>Genome seq and assembly of Bacillus sp.</title>
        <authorList>
            <person name="Chhetri G."/>
        </authorList>
    </citation>
    <scope>NUCLEOTIDE SEQUENCE</scope>
    <source>
        <strain evidence="13">RG28</strain>
    </source>
</reference>
<dbReference type="InterPro" id="IPR045863">
    <property type="entry name" value="CorA_TM1_TM2"/>
</dbReference>
<dbReference type="FunFam" id="1.20.58.340:FF:000004">
    <property type="entry name" value="Magnesium transport protein CorA"/>
    <property type="match status" value="1"/>
</dbReference>
<dbReference type="CDD" id="cd12822">
    <property type="entry name" value="TmCorA-like"/>
    <property type="match status" value="1"/>
</dbReference>
<keyword evidence="8 12" id="KW-0406">Ion transport</keyword>
<evidence type="ECO:0000256" key="4">
    <source>
        <dbReference type="ARBA" id="ARBA00022475"/>
    </source>
</evidence>
<dbReference type="InterPro" id="IPR002523">
    <property type="entry name" value="MgTranspt_CorA/ZnTranspt_ZntB"/>
</dbReference>
<evidence type="ECO:0000256" key="10">
    <source>
        <dbReference type="ARBA" id="ARBA00034269"/>
    </source>
</evidence>
<evidence type="ECO:0000256" key="1">
    <source>
        <dbReference type="ARBA" id="ARBA00004651"/>
    </source>
</evidence>
<dbReference type="EMBL" id="JAGIYQ010000001">
    <property type="protein sequence ID" value="MBP0723741.1"/>
    <property type="molecule type" value="Genomic_DNA"/>
</dbReference>
<evidence type="ECO:0000256" key="3">
    <source>
        <dbReference type="ARBA" id="ARBA00022448"/>
    </source>
</evidence>
<evidence type="ECO:0000256" key="2">
    <source>
        <dbReference type="ARBA" id="ARBA00009765"/>
    </source>
</evidence>
<gene>
    <name evidence="12 13" type="primary">corA</name>
    <name evidence="13" type="ORF">J5Y03_00920</name>
</gene>
<dbReference type="Proteomes" id="UP000682134">
    <property type="component" value="Unassembled WGS sequence"/>
</dbReference>
<accession>A0A940NJP6</accession>
<comment type="function">
    <text evidence="11">Mediates influx of magnesium ions. Alternates between open and closed states. Activated by low cytoplasmic Mg(2+) levels. Inactive when cytoplasmic Mg(2+) levels are high.</text>
</comment>
<dbReference type="InterPro" id="IPR004488">
    <property type="entry name" value="Mg/Co-transport_prot_CorA"/>
</dbReference>
<dbReference type="SUPFAM" id="SSF144083">
    <property type="entry name" value="Magnesium transport protein CorA, transmembrane region"/>
    <property type="match status" value="1"/>
</dbReference>
<name>A0A940NJP6_9BACI</name>
<evidence type="ECO:0000313" key="13">
    <source>
        <dbReference type="EMBL" id="MBP0723741.1"/>
    </source>
</evidence>
<sequence length="309" mass="36711">MLIYNKVEQKITTSKVRKPTADEVVWIRLLSPKKEEIIYVLKDLFDCHNLIVEDCLKMNQRPKMDRYKKNIFISFFAVDEELNAKEIALVIGENYVISIYEENLPVLNQLYEELQQIEGKMNNPGHILYYIMNRCVDEYVQVVDHVEDKVEEWEEAIHENPYAKIAHDVFHLKRVTHKLRRIFVEERTVLGTISHEHFPYTSEEADVYFVDIYDHISRVVDSIDAFRDSLTGLLDMQISMKSDRMNEIMKTLTVFSTVFLPLSFIVGLYGMNLKNIPEYSWNHGYLYVWVLMIVVTVGMWVYFKKKKWM</sequence>
<evidence type="ECO:0000256" key="6">
    <source>
        <dbReference type="ARBA" id="ARBA00022842"/>
    </source>
</evidence>
<dbReference type="Gene3D" id="3.30.460.20">
    <property type="entry name" value="CorA soluble domain-like"/>
    <property type="match status" value="1"/>
</dbReference>
<dbReference type="PANTHER" id="PTHR46494">
    <property type="entry name" value="CORA FAMILY METAL ION TRANSPORTER (EUROFUNG)"/>
    <property type="match status" value="1"/>
</dbReference>
<evidence type="ECO:0000256" key="8">
    <source>
        <dbReference type="ARBA" id="ARBA00023065"/>
    </source>
</evidence>
<feature type="transmembrane region" description="Helical" evidence="12">
    <location>
        <begin position="284"/>
        <end position="303"/>
    </location>
</feature>
<comment type="subcellular location">
    <subcellularLocation>
        <location evidence="1">Cell membrane</location>
        <topology evidence="1">Multi-pass membrane protein</topology>
    </subcellularLocation>
    <subcellularLocation>
        <location evidence="12">Membrane</location>
        <topology evidence="12">Multi-pass membrane protein</topology>
    </subcellularLocation>
</comment>
<organism evidence="13 14">
    <name type="scientific">Gottfriedia endophytica</name>
    <dbReference type="NCBI Taxonomy" id="2820819"/>
    <lineage>
        <taxon>Bacteria</taxon>
        <taxon>Bacillati</taxon>
        <taxon>Bacillota</taxon>
        <taxon>Bacilli</taxon>
        <taxon>Bacillales</taxon>
        <taxon>Bacillaceae</taxon>
        <taxon>Gottfriedia</taxon>
    </lineage>
</organism>
<dbReference type="InterPro" id="IPR045861">
    <property type="entry name" value="CorA_cytoplasmic_dom"/>
</dbReference>
<comment type="caution">
    <text evidence="13">The sequence shown here is derived from an EMBL/GenBank/DDBJ whole genome shotgun (WGS) entry which is preliminary data.</text>
</comment>
<keyword evidence="4 12" id="KW-1003">Cell membrane</keyword>
<dbReference type="PANTHER" id="PTHR46494:SF1">
    <property type="entry name" value="CORA FAMILY METAL ION TRANSPORTER (EUROFUNG)"/>
    <property type="match status" value="1"/>
</dbReference>
<feature type="transmembrane region" description="Helical" evidence="12">
    <location>
        <begin position="251"/>
        <end position="272"/>
    </location>
</feature>
<protein>
    <recommendedName>
        <fullName evidence="12">Magnesium transport protein CorA</fullName>
    </recommendedName>
</protein>
<comment type="catalytic activity">
    <reaction evidence="10">
        <text>Mg(2+)(in) = Mg(2+)(out)</text>
        <dbReference type="Rhea" id="RHEA:29827"/>
        <dbReference type="ChEBI" id="CHEBI:18420"/>
    </reaction>
</comment>
<dbReference type="AlphaFoldDB" id="A0A940NJP6"/>
<dbReference type="Pfam" id="PF01544">
    <property type="entry name" value="CorA"/>
    <property type="match status" value="1"/>
</dbReference>
<dbReference type="Gene3D" id="1.20.58.340">
    <property type="entry name" value="Magnesium transport protein CorA, transmembrane region"/>
    <property type="match status" value="2"/>
</dbReference>
<evidence type="ECO:0000256" key="7">
    <source>
        <dbReference type="ARBA" id="ARBA00022989"/>
    </source>
</evidence>
<evidence type="ECO:0000256" key="5">
    <source>
        <dbReference type="ARBA" id="ARBA00022692"/>
    </source>
</evidence>
<dbReference type="SUPFAM" id="SSF143865">
    <property type="entry name" value="CorA soluble domain-like"/>
    <property type="match status" value="1"/>
</dbReference>
<evidence type="ECO:0000256" key="11">
    <source>
        <dbReference type="ARBA" id="ARBA00045497"/>
    </source>
</evidence>
<proteinExistence type="inferred from homology"/>
<dbReference type="NCBIfam" id="TIGR00383">
    <property type="entry name" value="corA"/>
    <property type="match status" value="1"/>
</dbReference>
<dbReference type="GO" id="GO:0050897">
    <property type="term" value="F:cobalt ion binding"/>
    <property type="evidence" value="ECO:0007669"/>
    <property type="project" value="TreeGrafter"/>
</dbReference>
<dbReference type="GO" id="GO:0015095">
    <property type="term" value="F:magnesium ion transmembrane transporter activity"/>
    <property type="evidence" value="ECO:0007669"/>
    <property type="project" value="UniProtKB-UniRule"/>
</dbReference>
<keyword evidence="3 12" id="KW-0813">Transport</keyword>
<evidence type="ECO:0000256" key="9">
    <source>
        <dbReference type="ARBA" id="ARBA00023136"/>
    </source>
</evidence>
<evidence type="ECO:0000313" key="14">
    <source>
        <dbReference type="Proteomes" id="UP000682134"/>
    </source>
</evidence>
<dbReference type="RefSeq" id="WP_209401434.1">
    <property type="nucleotide sequence ID" value="NZ_JAGIYQ010000001.1"/>
</dbReference>
<keyword evidence="9 12" id="KW-0472">Membrane</keyword>
<dbReference type="GO" id="GO:0015087">
    <property type="term" value="F:cobalt ion transmembrane transporter activity"/>
    <property type="evidence" value="ECO:0007669"/>
    <property type="project" value="UniProtKB-UniRule"/>
</dbReference>
<dbReference type="GO" id="GO:0005886">
    <property type="term" value="C:plasma membrane"/>
    <property type="evidence" value="ECO:0007669"/>
    <property type="project" value="UniProtKB-SubCell"/>
</dbReference>
<comment type="similarity">
    <text evidence="2 12">Belongs to the CorA metal ion transporter (MIT) (TC 1.A.35) family.</text>
</comment>
<dbReference type="GO" id="GO:0000287">
    <property type="term" value="F:magnesium ion binding"/>
    <property type="evidence" value="ECO:0007669"/>
    <property type="project" value="TreeGrafter"/>
</dbReference>
<keyword evidence="14" id="KW-1185">Reference proteome</keyword>
<evidence type="ECO:0000256" key="12">
    <source>
        <dbReference type="RuleBase" id="RU362010"/>
    </source>
</evidence>
<keyword evidence="7 12" id="KW-1133">Transmembrane helix</keyword>
<keyword evidence="5 12" id="KW-0812">Transmembrane</keyword>
<keyword evidence="6 12" id="KW-0460">Magnesium</keyword>